<evidence type="ECO:0000313" key="2">
    <source>
        <dbReference type="Proteomes" id="UP001060085"/>
    </source>
</evidence>
<comment type="caution">
    <text evidence="1">The sequence shown here is derived from an EMBL/GenBank/DDBJ whole genome shotgun (WGS) entry which is preliminary data.</text>
</comment>
<proteinExistence type="predicted"/>
<keyword evidence="2" id="KW-1185">Reference proteome</keyword>
<reference evidence="2" key="1">
    <citation type="journal article" date="2023" name="Nat. Plants">
        <title>Single-cell RNA sequencing provides a high-resolution roadmap for understanding the multicellular compartmentation of specialized metabolism.</title>
        <authorList>
            <person name="Sun S."/>
            <person name="Shen X."/>
            <person name="Li Y."/>
            <person name="Li Y."/>
            <person name="Wang S."/>
            <person name="Li R."/>
            <person name="Zhang H."/>
            <person name="Shen G."/>
            <person name="Guo B."/>
            <person name="Wei J."/>
            <person name="Xu J."/>
            <person name="St-Pierre B."/>
            <person name="Chen S."/>
            <person name="Sun C."/>
        </authorList>
    </citation>
    <scope>NUCLEOTIDE SEQUENCE [LARGE SCALE GENOMIC DNA]</scope>
</reference>
<gene>
    <name evidence="1" type="ORF">M9H77_30670</name>
</gene>
<evidence type="ECO:0000313" key="1">
    <source>
        <dbReference type="EMBL" id="KAI5653483.1"/>
    </source>
</evidence>
<protein>
    <submittedName>
        <fullName evidence="1">Uncharacterized protein</fullName>
    </submittedName>
</protein>
<dbReference type="Proteomes" id="UP001060085">
    <property type="component" value="Linkage Group LG07"/>
</dbReference>
<accession>A0ACC0A267</accession>
<sequence length="157" mass="17758">MASYLVFMQAVTIFPSSMLVNALTRMFGGKKVLGEKRILHEDTTEHGGHERIYVSGSESDSEDPNYIIKSFTDNDDYCNDGDLYMDKARCDVLNEQIGEDGVSAENNEKAREEKMEDIDDDVYSVGGDSGEDDEALKHRYVDFDADRDMKIHVLNLE</sequence>
<organism evidence="1 2">
    <name type="scientific">Catharanthus roseus</name>
    <name type="common">Madagascar periwinkle</name>
    <name type="synonym">Vinca rosea</name>
    <dbReference type="NCBI Taxonomy" id="4058"/>
    <lineage>
        <taxon>Eukaryota</taxon>
        <taxon>Viridiplantae</taxon>
        <taxon>Streptophyta</taxon>
        <taxon>Embryophyta</taxon>
        <taxon>Tracheophyta</taxon>
        <taxon>Spermatophyta</taxon>
        <taxon>Magnoliopsida</taxon>
        <taxon>eudicotyledons</taxon>
        <taxon>Gunneridae</taxon>
        <taxon>Pentapetalae</taxon>
        <taxon>asterids</taxon>
        <taxon>lamiids</taxon>
        <taxon>Gentianales</taxon>
        <taxon>Apocynaceae</taxon>
        <taxon>Rauvolfioideae</taxon>
        <taxon>Vinceae</taxon>
        <taxon>Catharanthinae</taxon>
        <taxon>Catharanthus</taxon>
    </lineage>
</organism>
<dbReference type="EMBL" id="CM044707">
    <property type="protein sequence ID" value="KAI5653483.1"/>
    <property type="molecule type" value="Genomic_DNA"/>
</dbReference>
<name>A0ACC0A267_CATRO</name>